<reference evidence="2" key="1">
    <citation type="submission" date="2021-03" db="EMBL/GenBank/DDBJ databases">
        <authorList>
            <person name="Bekaert M."/>
        </authorList>
    </citation>
    <scope>NUCLEOTIDE SEQUENCE</scope>
</reference>
<organism evidence="2 3">
    <name type="scientific">Mytilus edulis</name>
    <name type="common">Blue mussel</name>
    <dbReference type="NCBI Taxonomy" id="6550"/>
    <lineage>
        <taxon>Eukaryota</taxon>
        <taxon>Metazoa</taxon>
        <taxon>Spiralia</taxon>
        <taxon>Lophotrochozoa</taxon>
        <taxon>Mollusca</taxon>
        <taxon>Bivalvia</taxon>
        <taxon>Autobranchia</taxon>
        <taxon>Pteriomorphia</taxon>
        <taxon>Mytilida</taxon>
        <taxon>Mytiloidea</taxon>
        <taxon>Mytilidae</taxon>
        <taxon>Mytilinae</taxon>
        <taxon>Mytilus</taxon>
    </lineage>
</organism>
<dbReference type="AlphaFoldDB" id="A0A8S3SU45"/>
<proteinExistence type="predicted"/>
<evidence type="ECO:0000313" key="2">
    <source>
        <dbReference type="EMBL" id="CAG2223151.1"/>
    </source>
</evidence>
<evidence type="ECO:0000313" key="3">
    <source>
        <dbReference type="Proteomes" id="UP000683360"/>
    </source>
</evidence>
<accession>A0A8S3SU45</accession>
<comment type="caution">
    <text evidence="2">The sequence shown here is derived from an EMBL/GenBank/DDBJ whole genome shotgun (WGS) entry which is preliminary data.</text>
</comment>
<protein>
    <submittedName>
        <fullName evidence="2">Uncharacterized protein</fullName>
    </submittedName>
</protein>
<dbReference type="Proteomes" id="UP000683360">
    <property type="component" value="Unassembled WGS sequence"/>
</dbReference>
<feature type="coiled-coil region" evidence="1">
    <location>
        <begin position="15"/>
        <end position="42"/>
    </location>
</feature>
<gene>
    <name evidence="2" type="ORF">MEDL_36420</name>
</gene>
<keyword evidence="1" id="KW-0175">Coiled coil</keyword>
<sequence>MRQELEALRNENLQKSYESEEMVKMRQELEALRNEKLQMKNNTQHFTQIKSDPVITLPETQQRTTYYDNTTLPDTQQRSTHTYMDTTFSKTQQQPSYAYANTTIPEIQHRPNYTCIVPLRLKSSNVRLPAVSKQFLSTKLIYLGNSMADHSNRTKIIENSKIANERRNKVPFWQRSLKCLFYAIQAFAERSTDGILILKPLN</sequence>
<dbReference type="EMBL" id="CAJPWZ010001775">
    <property type="protein sequence ID" value="CAG2223151.1"/>
    <property type="molecule type" value="Genomic_DNA"/>
</dbReference>
<keyword evidence="3" id="KW-1185">Reference proteome</keyword>
<name>A0A8S3SU45_MYTED</name>
<evidence type="ECO:0000256" key="1">
    <source>
        <dbReference type="SAM" id="Coils"/>
    </source>
</evidence>